<evidence type="ECO:0000256" key="6">
    <source>
        <dbReference type="SAM" id="Phobius"/>
    </source>
</evidence>
<reference evidence="8 9" key="1">
    <citation type="submission" date="2020-08" db="EMBL/GenBank/DDBJ databases">
        <authorList>
            <person name="Hejnol A."/>
        </authorList>
    </citation>
    <scope>NUCLEOTIDE SEQUENCE [LARGE SCALE GENOMIC DNA]</scope>
</reference>
<evidence type="ECO:0000259" key="7">
    <source>
        <dbReference type="PROSITE" id="PS50262"/>
    </source>
</evidence>
<feature type="transmembrane region" description="Helical" evidence="6">
    <location>
        <begin position="325"/>
        <end position="349"/>
    </location>
</feature>
<feature type="transmembrane region" description="Helical" evidence="6">
    <location>
        <begin position="51"/>
        <end position="77"/>
    </location>
</feature>
<feature type="transmembrane region" description="Helical" evidence="6">
    <location>
        <begin position="89"/>
        <end position="110"/>
    </location>
</feature>
<feature type="domain" description="G-protein coupled receptors family 1 profile" evidence="7">
    <location>
        <begin position="66"/>
        <end position="346"/>
    </location>
</feature>
<feature type="transmembrane region" description="Helical" evidence="6">
    <location>
        <begin position="176"/>
        <end position="193"/>
    </location>
</feature>
<protein>
    <recommendedName>
        <fullName evidence="7">G-protein coupled receptors family 1 profile domain-containing protein</fullName>
    </recommendedName>
</protein>
<dbReference type="Pfam" id="PF10324">
    <property type="entry name" value="7TM_GPCR_Srw"/>
    <property type="match status" value="1"/>
</dbReference>
<dbReference type="GO" id="GO:0016020">
    <property type="term" value="C:membrane"/>
    <property type="evidence" value="ECO:0007669"/>
    <property type="project" value="UniProtKB-SubCell"/>
</dbReference>
<dbReference type="GO" id="GO:0008528">
    <property type="term" value="F:G protein-coupled peptide receptor activity"/>
    <property type="evidence" value="ECO:0007669"/>
    <property type="project" value="InterPro"/>
</dbReference>
<evidence type="ECO:0000256" key="1">
    <source>
        <dbReference type="ARBA" id="ARBA00004370"/>
    </source>
</evidence>
<proteinExistence type="predicted"/>
<dbReference type="InterPro" id="IPR017452">
    <property type="entry name" value="GPCR_Rhodpsn_7TM"/>
</dbReference>
<dbReference type="SUPFAM" id="SSF81321">
    <property type="entry name" value="Family A G protein-coupled receptor-like"/>
    <property type="match status" value="1"/>
</dbReference>
<dbReference type="CDD" id="cd14978">
    <property type="entry name" value="7tmA_FMRFamide_R-like"/>
    <property type="match status" value="1"/>
</dbReference>
<dbReference type="InterPro" id="IPR019427">
    <property type="entry name" value="7TM_GPCR_serpentine_rcpt_Srw"/>
</dbReference>
<evidence type="ECO:0000313" key="9">
    <source>
        <dbReference type="Proteomes" id="UP000549394"/>
    </source>
</evidence>
<comment type="caution">
    <text evidence="8">The sequence shown here is derived from an EMBL/GenBank/DDBJ whole genome shotgun (WGS) entry which is preliminary data.</text>
</comment>
<evidence type="ECO:0000256" key="3">
    <source>
        <dbReference type="ARBA" id="ARBA00022989"/>
    </source>
</evidence>
<feature type="region of interest" description="Disordered" evidence="5">
    <location>
        <begin position="372"/>
        <end position="396"/>
    </location>
</feature>
<evidence type="ECO:0000256" key="4">
    <source>
        <dbReference type="ARBA" id="ARBA00023136"/>
    </source>
</evidence>
<name>A0A7I8VDP4_9ANNE</name>
<dbReference type="AlphaFoldDB" id="A0A7I8VDP4"/>
<keyword evidence="9" id="KW-1185">Reference proteome</keyword>
<dbReference type="InterPro" id="IPR052954">
    <property type="entry name" value="GPCR-Ligand_Int"/>
</dbReference>
<dbReference type="Proteomes" id="UP000549394">
    <property type="component" value="Unassembled WGS sequence"/>
</dbReference>
<sequence>MVSVQRSLLFLETYYGKDFKLAEKKLCLEKHMQIIWPCNNLKVWKIHERSLFWITGILMPTIGFLGLLLSLTIAFVFFKMRKSKATTAFVVALAFSDIGVLIVGGIMNIFRAGIHYEAQEVIKSYKLMVINVYFISSSLLVFQSCTVNIMVSLSVFRYLAIRFPLKAYRLCSRRRALVTILISVCLAVLFTGSQFNSFKIAKICIRISKDKCVQSVYQYVLNITKFWVDFQYYLALVVVNFLPWLTLVVSSILLTVEIKKSTNAISRIGKASSDDINKKRKQERRISKMFLLVIAMTSLLYLPQVVYVLVSLIDKKLAAYHPYLLIFSYISNGLVVVNSTINFFLYLAVNKQFRQDLMAILCRARLRRDQTSPRTTKTQLRSIASVSSSLESKNIS</sequence>
<evidence type="ECO:0000256" key="2">
    <source>
        <dbReference type="ARBA" id="ARBA00022692"/>
    </source>
</evidence>
<evidence type="ECO:0000256" key="5">
    <source>
        <dbReference type="SAM" id="MobiDB-lite"/>
    </source>
</evidence>
<feature type="transmembrane region" description="Helical" evidence="6">
    <location>
        <begin position="232"/>
        <end position="256"/>
    </location>
</feature>
<dbReference type="EMBL" id="CAJFCJ010000004">
    <property type="protein sequence ID" value="CAD5113844.1"/>
    <property type="molecule type" value="Genomic_DNA"/>
</dbReference>
<dbReference type="InterPro" id="IPR000276">
    <property type="entry name" value="GPCR_Rhodpsn"/>
</dbReference>
<dbReference type="PRINTS" id="PR00237">
    <property type="entry name" value="GPCRRHODOPSN"/>
</dbReference>
<keyword evidence="4 6" id="KW-0472">Membrane</keyword>
<comment type="subcellular location">
    <subcellularLocation>
        <location evidence="1">Membrane</location>
    </subcellularLocation>
</comment>
<feature type="transmembrane region" description="Helical" evidence="6">
    <location>
        <begin position="130"/>
        <end position="156"/>
    </location>
</feature>
<gene>
    <name evidence="8" type="ORF">DGYR_LOCUS2772</name>
</gene>
<feature type="transmembrane region" description="Helical" evidence="6">
    <location>
        <begin position="289"/>
        <end position="313"/>
    </location>
</feature>
<keyword evidence="3 6" id="KW-1133">Transmembrane helix</keyword>
<accession>A0A7I8VDP4</accession>
<evidence type="ECO:0000313" key="8">
    <source>
        <dbReference type="EMBL" id="CAD5113844.1"/>
    </source>
</evidence>
<dbReference type="PANTHER" id="PTHR46641">
    <property type="entry name" value="FMRFAMIDE RECEPTOR-RELATED"/>
    <property type="match status" value="1"/>
</dbReference>
<dbReference type="PROSITE" id="PS50262">
    <property type="entry name" value="G_PROTEIN_RECEP_F1_2"/>
    <property type="match status" value="1"/>
</dbReference>
<dbReference type="Gene3D" id="1.20.1070.10">
    <property type="entry name" value="Rhodopsin 7-helix transmembrane proteins"/>
    <property type="match status" value="1"/>
</dbReference>
<organism evidence="8 9">
    <name type="scientific">Dimorphilus gyrociliatus</name>
    <dbReference type="NCBI Taxonomy" id="2664684"/>
    <lineage>
        <taxon>Eukaryota</taxon>
        <taxon>Metazoa</taxon>
        <taxon>Spiralia</taxon>
        <taxon>Lophotrochozoa</taxon>
        <taxon>Annelida</taxon>
        <taxon>Polychaeta</taxon>
        <taxon>Polychaeta incertae sedis</taxon>
        <taxon>Dinophilidae</taxon>
        <taxon>Dimorphilus</taxon>
    </lineage>
</organism>
<dbReference type="PANTHER" id="PTHR46641:SF6">
    <property type="entry name" value="G-PROTEIN COUPLED RECEPTORS FAMILY 1 PROFILE DOMAIN-CONTAINING PROTEIN"/>
    <property type="match status" value="1"/>
</dbReference>
<keyword evidence="2 6" id="KW-0812">Transmembrane</keyword>
<dbReference type="OrthoDB" id="6086428at2759"/>